<dbReference type="SMART" id="SM00066">
    <property type="entry name" value="GAL4"/>
    <property type="match status" value="1"/>
</dbReference>
<dbReference type="OrthoDB" id="4937900at2759"/>
<keyword evidence="1" id="KW-0539">Nucleus</keyword>
<dbReference type="PANTHER" id="PTHR47784:SF5">
    <property type="entry name" value="STEROL UPTAKE CONTROL PROTEIN 2"/>
    <property type="match status" value="1"/>
</dbReference>
<reference evidence="4 5" key="1">
    <citation type="submission" date="2019-07" db="EMBL/GenBank/DDBJ databases">
        <title>Finished genome of Venturia effusa.</title>
        <authorList>
            <person name="Young C.A."/>
            <person name="Cox M.P."/>
            <person name="Ganley A.R.D."/>
            <person name="David W.J."/>
        </authorList>
    </citation>
    <scope>NUCLEOTIDE SEQUENCE [LARGE SCALE GENOMIC DNA]</scope>
    <source>
        <strain evidence="5">albino</strain>
    </source>
</reference>
<feature type="region of interest" description="Disordered" evidence="2">
    <location>
        <begin position="53"/>
        <end position="87"/>
    </location>
</feature>
<evidence type="ECO:0000313" key="5">
    <source>
        <dbReference type="Proteomes" id="UP000316270"/>
    </source>
</evidence>
<dbReference type="PANTHER" id="PTHR47784">
    <property type="entry name" value="STEROL UPTAKE CONTROL PROTEIN 2"/>
    <property type="match status" value="1"/>
</dbReference>
<dbReference type="EMBL" id="CP042185">
    <property type="protein sequence ID" value="QDS68542.1"/>
    <property type="molecule type" value="Genomic_DNA"/>
</dbReference>
<evidence type="ECO:0000256" key="2">
    <source>
        <dbReference type="SAM" id="MobiDB-lite"/>
    </source>
</evidence>
<dbReference type="InterPro" id="IPR053157">
    <property type="entry name" value="Sterol_Uptake_Regulator"/>
</dbReference>
<gene>
    <name evidence="4" type="ORF">FKW77_010909</name>
</gene>
<keyword evidence="5" id="KW-1185">Reference proteome</keyword>
<name>A0A517KYT0_9PEZI</name>
<dbReference type="InterPro" id="IPR001138">
    <property type="entry name" value="Zn2Cys6_DnaBD"/>
</dbReference>
<feature type="domain" description="Zn(2)-C6 fungal-type" evidence="3">
    <location>
        <begin position="17"/>
        <end position="47"/>
    </location>
</feature>
<dbReference type="AlphaFoldDB" id="A0A517KYT0"/>
<evidence type="ECO:0000313" key="4">
    <source>
        <dbReference type="EMBL" id="QDS68542.1"/>
    </source>
</evidence>
<dbReference type="InterPro" id="IPR036864">
    <property type="entry name" value="Zn2-C6_fun-type_DNA-bd_sf"/>
</dbReference>
<dbReference type="SUPFAM" id="SSF57701">
    <property type="entry name" value="Zn2/Cys6 DNA-binding domain"/>
    <property type="match status" value="1"/>
</dbReference>
<dbReference type="PROSITE" id="PS50048">
    <property type="entry name" value="ZN2_CY6_FUNGAL_2"/>
    <property type="match status" value="1"/>
</dbReference>
<dbReference type="Gene3D" id="4.10.240.10">
    <property type="entry name" value="Zn(2)-C6 fungal-type DNA-binding domain"/>
    <property type="match status" value="1"/>
</dbReference>
<protein>
    <recommendedName>
        <fullName evidence="3">Zn(2)-C6 fungal-type domain-containing protein</fullName>
    </recommendedName>
</protein>
<proteinExistence type="predicted"/>
<accession>A0A517KYT0</accession>
<organism evidence="4 5">
    <name type="scientific">Venturia effusa</name>
    <dbReference type="NCBI Taxonomy" id="50376"/>
    <lineage>
        <taxon>Eukaryota</taxon>
        <taxon>Fungi</taxon>
        <taxon>Dikarya</taxon>
        <taxon>Ascomycota</taxon>
        <taxon>Pezizomycotina</taxon>
        <taxon>Dothideomycetes</taxon>
        <taxon>Pleosporomycetidae</taxon>
        <taxon>Venturiales</taxon>
        <taxon>Venturiaceae</taxon>
        <taxon>Venturia</taxon>
    </lineage>
</organism>
<dbReference type="GO" id="GO:0008270">
    <property type="term" value="F:zinc ion binding"/>
    <property type="evidence" value="ECO:0007669"/>
    <property type="project" value="InterPro"/>
</dbReference>
<sequence>MPAPTTTRRSHTKSRLGCARCKARKVKCDQASPACGACVRRKEACSFTEWCNPQSRSDSAKAPPTQSTSLSHGPGSPIASKSPASSNVSSRICNRATIDVELTHFFATRTWKTLMLRPQAAAHWRDSLFEVALDHPQFLDALLATSAMHKLALNLNSPNSIVYADVIMLKGVQFMSSMLTMLRAHSDEDCTLLFASSVLVTIWSFASVHLPPSANLFATPSIAANAPSPLDPGRNVRAMPRLDDLISVIKVSTGSRDLARQHKPMAQSRCFLDLVATPPNYELFPPVPEDIRLSLDVLDAHWKAASPAPQRTAIYELQMRHLHELFRIKLVPEWHDMIIGFAIRFSGEMLHLLAERDPCALVMVAYWTTVLRTVEDRCWWLKGWSEELYVEIEGVLEPEWKTHLRMLSRVSA</sequence>
<dbReference type="PROSITE" id="PS00463">
    <property type="entry name" value="ZN2_CY6_FUNGAL_1"/>
    <property type="match status" value="1"/>
</dbReference>
<dbReference type="Proteomes" id="UP000316270">
    <property type="component" value="Chromosome 1"/>
</dbReference>
<evidence type="ECO:0000259" key="3">
    <source>
        <dbReference type="PROSITE" id="PS50048"/>
    </source>
</evidence>
<dbReference type="GO" id="GO:0001228">
    <property type="term" value="F:DNA-binding transcription activator activity, RNA polymerase II-specific"/>
    <property type="evidence" value="ECO:0007669"/>
    <property type="project" value="TreeGrafter"/>
</dbReference>
<evidence type="ECO:0000256" key="1">
    <source>
        <dbReference type="ARBA" id="ARBA00023242"/>
    </source>
</evidence>
<dbReference type="Pfam" id="PF00172">
    <property type="entry name" value="Zn_clus"/>
    <property type="match status" value="1"/>
</dbReference>
<dbReference type="CDD" id="cd00067">
    <property type="entry name" value="GAL4"/>
    <property type="match status" value="1"/>
</dbReference>